<feature type="domain" description="PKD-like" evidence="5">
    <location>
        <begin position="601"/>
        <end position="680"/>
    </location>
</feature>
<dbReference type="Pfam" id="PF18962">
    <property type="entry name" value="Por_Secre_tail"/>
    <property type="match status" value="1"/>
</dbReference>
<dbReference type="PANTHER" id="PTHR47199">
    <property type="entry name" value="PHOTOSYSTEM II STABILITY/ASSEMBLY FACTOR HCF136, CHLOROPLASTIC"/>
    <property type="match status" value="1"/>
</dbReference>
<protein>
    <submittedName>
        <fullName evidence="6">Putative secreted protein (Por secretion system target)</fullName>
    </submittedName>
    <submittedName>
        <fullName evidence="7">T9SS type A sorting domain-containing protein</fullName>
    </submittedName>
</protein>
<dbReference type="EMBL" id="VORV01000006">
    <property type="protein sequence ID" value="TXD77699.1"/>
    <property type="molecule type" value="Genomic_DNA"/>
</dbReference>
<reference evidence="7 9" key="2">
    <citation type="submission" date="2019-08" db="EMBL/GenBank/DDBJ databases">
        <title>Genome of Algoriphagus ratkowskyi IC026.</title>
        <authorList>
            <person name="Bowman J.P."/>
        </authorList>
    </citation>
    <scope>NUCLEOTIDE SEQUENCE [LARGE SCALE GENOMIC DNA]</scope>
    <source>
        <strain evidence="7 9">IC026</strain>
    </source>
</reference>
<feature type="domain" description="PKD-like" evidence="5">
    <location>
        <begin position="687"/>
        <end position="759"/>
    </location>
</feature>
<evidence type="ECO:0000313" key="7">
    <source>
        <dbReference type="EMBL" id="TXD77699.1"/>
    </source>
</evidence>
<comment type="caution">
    <text evidence="6">The sequence shown here is derived from an EMBL/GenBank/DDBJ whole genome shotgun (WGS) entry which is preliminary data.</text>
</comment>
<name>A0A2W7RDD8_9BACT</name>
<evidence type="ECO:0000256" key="1">
    <source>
        <dbReference type="ARBA" id="ARBA00022531"/>
    </source>
</evidence>
<dbReference type="Pfam" id="PF14870">
    <property type="entry name" value="PSII_BNR"/>
    <property type="match status" value="2"/>
</dbReference>
<evidence type="ECO:0000259" key="5">
    <source>
        <dbReference type="Pfam" id="PF19408"/>
    </source>
</evidence>
<dbReference type="Proteomes" id="UP000321927">
    <property type="component" value="Unassembled WGS sequence"/>
</dbReference>
<dbReference type="InterPro" id="IPR028203">
    <property type="entry name" value="PSII_CF48-like_dom"/>
</dbReference>
<reference evidence="6 8" key="1">
    <citation type="submission" date="2018-06" db="EMBL/GenBank/DDBJ databases">
        <title>Genomic Encyclopedia of Archaeal and Bacterial Type Strains, Phase II (KMG-II): from individual species to whole genera.</title>
        <authorList>
            <person name="Goeker M."/>
        </authorList>
    </citation>
    <scope>NUCLEOTIDE SEQUENCE [LARGE SCALE GENOMIC DNA]</scope>
    <source>
        <strain evidence="6 8">DSM 22686</strain>
    </source>
</reference>
<gene>
    <name evidence="7" type="ORF">ESW18_10015</name>
    <name evidence="6" type="ORF">LV84_01642</name>
</gene>
<sequence>MCMQKTFGLFLIGMLFSTQLFSQSWIRMQSWGLDLESITWIDANVGFTVGENLIIRTSDGGITWEELPISIEGKLLDAAFWDGKTGIVVGEKGQILRTLDGGNTWTQLPSVTTNALNSLAILSENRILAISDAGEILLSTTKGATWSKVISGTSQSLNDITAINVDTAYVAGNQGLILRTYDGGDKWNSLNTGIATNLNGLAFSTPLIGYAVGDAGIIIKTVDAGETWTKQPSSVSTNLQKVAISPLDIRIVTVVGDVATSLRSANSGLTFAKANLGATNSRNLTSLAFKPASNLAFAVGQDGYLLSSTNSGSTYTQRLAGIRNDFSATDFKTDRAGHIVGKKGADYITSNGATSLVYRPVPEEVDIVGMDYWNTSFGYVGAAAGKIYRTGNAGTTWFSVSAPTKETITGFYLFAPSVLYITGTKGYMARSFDSGVTWDAAGIITNTSENLRDISYFDYQVGFAMGDNGQISWTNGGNVWENLPKLTSEDLNALSKLDSNTAVIVGDAGVILKSVDKAKTWKKITTPHTENLHSVDFWDEYLGFISGDNGLILQTKDGGETWVKIPSGTTRKLTGISVGTPTVAFAVGDDGTILKYECIPPIALSEITGENKVCLSTANYSITDSSVPGAQFVWRADGGEIISGQGTNLIEVLWKTPGRNGVYVSMENFCGNGNTSSMEVIISAIPSASVQVTGNGTVCVNEFTIYTLPKIDGLTYTWEATGGEVVDGQGSSVVQVKWNEYGNQELRVVQENTCGKATALLKMITVSKTPDQPGVIEGENQIGLWVTEYQIPTQGEVNFIWKISNLGGTILQGQGSDKIKVRWEKEGDFQLSVTAENECNEGVASVLDVNVNIITAIPEKEDLTLSIFPNPSSGTVNLDLGTGNYKSIYVVNAFGQIIQSVDLAPELKKITIDHLPRGMNLIQLYTESSVVVRKVLVH</sequence>
<feature type="domain" description="PKD-like" evidence="5">
    <location>
        <begin position="770"/>
        <end position="849"/>
    </location>
</feature>
<dbReference type="Proteomes" id="UP000249115">
    <property type="component" value="Unassembled WGS sequence"/>
</dbReference>
<dbReference type="EMBL" id="QKZU01000005">
    <property type="protein sequence ID" value="PZX58434.1"/>
    <property type="molecule type" value="Genomic_DNA"/>
</dbReference>
<organism evidence="6 8">
    <name type="scientific">Algoriphagus ratkowskyi</name>
    <dbReference type="NCBI Taxonomy" id="57028"/>
    <lineage>
        <taxon>Bacteria</taxon>
        <taxon>Pseudomonadati</taxon>
        <taxon>Bacteroidota</taxon>
        <taxon>Cytophagia</taxon>
        <taxon>Cytophagales</taxon>
        <taxon>Cyclobacteriaceae</taxon>
        <taxon>Algoriphagus</taxon>
    </lineage>
</organism>
<feature type="domain" description="Secretion system C-terminal sorting" evidence="4">
    <location>
        <begin position="867"/>
        <end position="937"/>
    </location>
</feature>
<evidence type="ECO:0000313" key="9">
    <source>
        <dbReference type="Proteomes" id="UP000321927"/>
    </source>
</evidence>
<keyword evidence="2" id="KW-0604">Photosystem II</keyword>
<dbReference type="Pfam" id="PF19408">
    <property type="entry name" value="PKD_6"/>
    <property type="match status" value="3"/>
</dbReference>
<accession>A0A2W7RDD8</accession>
<dbReference type="PANTHER" id="PTHR47199:SF2">
    <property type="entry name" value="PHOTOSYSTEM II STABILITY_ASSEMBLY FACTOR HCF136, CHLOROPLASTIC"/>
    <property type="match status" value="1"/>
</dbReference>
<dbReference type="InterPro" id="IPR015943">
    <property type="entry name" value="WD40/YVTN_repeat-like_dom_sf"/>
</dbReference>
<proteinExistence type="predicted"/>
<feature type="domain" description="Photosynthesis system II assembly factor Ycf48/Hcf136-like" evidence="3">
    <location>
        <begin position="480"/>
        <end position="568"/>
    </location>
</feature>
<keyword evidence="9" id="KW-1185">Reference proteome</keyword>
<dbReference type="Gene3D" id="2.130.10.10">
    <property type="entry name" value="YVTN repeat-like/Quinoprotein amine dehydrogenase"/>
    <property type="match status" value="3"/>
</dbReference>
<dbReference type="NCBIfam" id="TIGR04183">
    <property type="entry name" value="Por_Secre_tail"/>
    <property type="match status" value="1"/>
</dbReference>
<evidence type="ECO:0000259" key="3">
    <source>
        <dbReference type="Pfam" id="PF14870"/>
    </source>
</evidence>
<evidence type="ECO:0000259" key="4">
    <source>
        <dbReference type="Pfam" id="PF18962"/>
    </source>
</evidence>
<keyword evidence="1" id="KW-0602">Photosynthesis</keyword>
<dbReference type="GO" id="GO:0009523">
    <property type="term" value="C:photosystem II"/>
    <property type="evidence" value="ECO:0007669"/>
    <property type="project" value="UniProtKB-KW"/>
</dbReference>
<feature type="domain" description="Photosynthesis system II assembly factor Ycf48/Hcf136-like" evidence="3">
    <location>
        <begin position="64"/>
        <end position="345"/>
    </location>
</feature>
<dbReference type="InterPro" id="IPR026444">
    <property type="entry name" value="Secre_tail"/>
</dbReference>
<dbReference type="InterPro" id="IPR045829">
    <property type="entry name" value="PKD_6"/>
</dbReference>
<evidence type="ECO:0000313" key="6">
    <source>
        <dbReference type="EMBL" id="PZX58434.1"/>
    </source>
</evidence>
<dbReference type="SUPFAM" id="SSF110296">
    <property type="entry name" value="Oligoxyloglucan reducing end-specific cellobiohydrolase"/>
    <property type="match status" value="3"/>
</dbReference>
<evidence type="ECO:0000256" key="2">
    <source>
        <dbReference type="ARBA" id="ARBA00023276"/>
    </source>
</evidence>
<dbReference type="GO" id="GO:0015979">
    <property type="term" value="P:photosynthesis"/>
    <property type="evidence" value="ECO:0007669"/>
    <property type="project" value="UniProtKB-KW"/>
</dbReference>
<dbReference type="AlphaFoldDB" id="A0A2W7RDD8"/>
<evidence type="ECO:0000313" key="8">
    <source>
        <dbReference type="Proteomes" id="UP000249115"/>
    </source>
</evidence>